<accession>A0ABP9YEU0</accession>
<comment type="caution">
    <text evidence="1">The sequence shown here is derived from an EMBL/GenBank/DDBJ whole genome shotgun (WGS) entry which is preliminary data.</text>
</comment>
<sequence>MAKSKSAAKVNKKSVVVNINPEFMLSHDDCLRRKIIPVLSDLKVKDWTNLVLLVDNAINHETLQVSVESVMRHILNFFSEVTKPFYENVELSKYTFSPVPGPSISPTLPLVPELSNIDNIFTCENESESIGRRIKEEAVKLHDDYIKGYDMSAESKFIMDMGLSSTLDLINKLDNYQSYLFSEKEFECLYEYFYSKYKSRKELSTPVLVSEKWNMVVDLATKKVPFITLKYISKIQSLDSTSETLYAYLEIFKHVVNIFYEDSGIIDSVINGRLSVSEQDVYDIWFPIIKKLQFRYSDQVRVKGFKIDVRLLLDYERKEIDLCSGEVAIDANDADKLTHDRSKYIREAKEILDHHVEAGMGENAIGWIIQFAGLEARLMSVRLFKEGLYVAISQKEMTFPQSLGELNDFTDTLNSLEYLVACNESEAVELVGLFNQVTRVHSVSLNSDNVSRNNKYRMDLLTRPTYYTPPSGKRADPEVPELDRRGPEDLFGWCELMNGNWYNSVTGVTYEASPYQ</sequence>
<organism evidence="1 2">
    <name type="scientific">Helicostylum pulchrum</name>
    <dbReference type="NCBI Taxonomy" id="562976"/>
    <lineage>
        <taxon>Eukaryota</taxon>
        <taxon>Fungi</taxon>
        <taxon>Fungi incertae sedis</taxon>
        <taxon>Mucoromycota</taxon>
        <taxon>Mucoromycotina</taxon>
        <taxon>Mucoromycetes</taxon>
        <taxon>Mucorales</taxon>
        <taxon>Mucorineae</taxon>
        <taxon>Mucoraceae</taxon>
        <taxon>Helicostylum</taxon>
    </lineage>
</organism>
<evidence type="ECO:0000313" key="2">
    <source>
        <dbReference type="Proteomes" id="UP001476247"/>
    </source>
</evidence>
<gene>
    <name evidence="1" type="ORF">HPULCUR_010673</name>
</gene>
<proteinExistence type="predicted"/>
<keyword evidence="2" id="KW-1185">Reference proteome</keyword>
<dbReference type="Proteomes" id="UP001476247">
    <property type="component" value="Unassembled WGS sequence"/>
</dbReference>
<name>A0ABP9YEU0_9FUNG</name>
<protein>
    <submittedName>
        <fullName evidence="1">Uncharacterized protein</fullName>
    </submittedName>
</protein>
<dbReference type="EMBL" id="BAABUJ010000042">
    <property type="protein sequence ID" value="GAA5805160.1"/>
    <property type="molecule type" value="Genomic_DNA"/>
</dbReference>
<reference evidence="1 2" key="1">
    <citation type="submission" date="2024-04" db="EMBL/GenBank/DDBJ databases">
        <title>genome sequences of Mucor flavus KT1a and Helicostylum pulchrum KT1b strains isolation_sourced from the surface of a dry-aged beef.</title>
        <authorList>
            <person name="Toyotome T."/>
            <person name="Hosono M."/>
            <person name="Torimaru M."/>
            <person name="Fukuda K."/>
            <person name="Mikami N."/>
        </authorList>
    </citation>
    <scope>NUCLEOTIDE SEQUENCE [LARGE SCALE GENOMIC DNA]</scope>
    <source>
        <strain evidence="1 2">KT1b</strain>
    </source>
</reference>
<evidence type="ECO:0000313" key="1">
    <source>
        <dbReference type="EMBL" id="GAA5805160.1"/>
    </source>
</evidence>